<name>A0ABQ2UCE4_9PSEU</name>
<organism evidence="1 2">
    <name type="scientific">Lentzea flava</name>
    <dbReference type="NCBI Taxonomy" id="103732"/>
    <lineage>
        <taxon>Bacteria</taxon>
        <taxon>Bacillati</taxon>
        <taxon>Actinomycetota</taxon>
        <taxon>Actinomycetes</taxon>
        <taxon>Pseudonocardiales</taxon>
        <taxon>Pseudonocardiaceae</taxon>
        <taxon>Lentzea</taxon>
    </lineage>
</organism>
<evidence type="ECO:0000313" key="1">
    <source>
        <dbReference type="EMBL" id="GGU14185.1"/>
    </source>
</evidence>
<keyword evidence="2" id="KW-1185">Reference proteome</keyword>
<proteinExistence type="predicted"/>
<protein>
    <submittedName>
        <fullName evidence="1">Uncharacterized protein</fullName>
    </submittedName>
</protein>
<evidence type="ECO:0000313" key="2">
    <source>
        <dbReference type="Proteomes" id="UP000649573"/>
    </source>
</evidence>
<comment type="caution">
    <text evidence="1">The sequence shown here is derived from an EMBL/GenBank/DDBJ whole genome shotgun (WGS) entry which is preliminary data.</text>
</comment>
<accession>A0ABQ2UCE4</accession>
<dbReference type="EMBL" id="BMRE01000001">
    <property type="protein sequence ID" value="GGU14185.1"/>
    <property type="molecule type" value="Genomic_DNA"/>
</dbReference>
<sequence length="174" mass="19286">MRGQLRRGRPLPAAASDYYHLDSYAAELAFQLVKLINARCLTSSNFLRKHMAGPGAPACIAGDPGDHRAFVDAKRSMSKCIGWTAREIPDWDLVFFILAMCGSGADYHIPRLAGLWRASQRYGPPDYDGEVLLPDGAPAPYSDINEAPSDKVRVQVLLTRLCAEREHRDFTRPA</sequence>
<dbReference type="RefSeq" id="WP_189251583.1">
    <property type="nucleotide sequence ID" value="NZ_BMRE01000001.1"/>
</dbReference>
<dbReference type="Proteomes" id="UP000649573">
    <property type="component" value="Unassembled WGS sequence"/>
</dbReference>
<reference evidence="2" key="1">
    <citation type="journal article" date="2019" name="Int. J. Syst. Evol. Microbiol.">
        <title>The Global Catalogue of Microorganisms (GCM) 10K type strain sequencing project: providing services to taxonomists for standard genome sequencing and annotation.</title>
        <authorList>
            <consortium name="The Broad Institute Genomics Platform"/>
            <consortium name="The Broad Institute Genome Sequencing Center for Infectious Disease"/>
            <person name="Wu L."/>
            <person name="Ma J."/>
        </authorList>
    </citation>
    <scope>NUCLEOTIDE SEQUENCE [LARGE SCALE GENOMIC DNA]</scope>
    <source>
        <strain evidence="2">JCM 3296</strain>
    </source>
</reference>
<gene>
    <name evidence="1" type="ORF">GCM10010178_01950</name>
</gene>